<protein>
    <submittedName>
        <fullName evidence="2">3-demethylubiquinone-9 3-methyltransferase</fullName>
    </submittedName>
</protein>
<keyword evidence="2" id="KW-0830">Ubiquinone</keyword>
<sequence length="136" mass="14811">MMTILNPYLAFRDNAREAMEFYKSVLGGDLQVMSFSDIPGMAENPSDNDKVMHAQLTSPNGLVIMGADTPASMEYRPPQGVAVSISGEDEAELQGYWDALAADGTVTMPYDTPPWGGKFGMVIDKFGFAWYVSLNA</sequence>
<evidence type="ECO:0000313" key="3">
    <source>
        <dbReference type="Proteomes" id="UP000031030"/>
    </source>
</evidence>
<dbReference type="PANTHER" id="PTHR33990:SF1">
    <property type="entry name" value="PROTEIN YJDN"/>
    <property type="match status" value="1"/>
</dbReference>
<feature type="domain" description="PhnB-like" evidence="1">
    <location>
        <begin position="6"/>
        <end position="132"/>
    </location>
</feature>
<keyword evidence="2" id="KW-0489">Methyltransferase</keyword>
<dbReference type="SUPFAM" id="SSF54593">
    <property type="entry name" value="Glyoxalase/Bleomycin resistance protein/Dihydroxybiphenyl dioxygenase"/>
    <property type="match status" value="1"/>
</dbReference>
<keyword evidence="2" id="KW-0808">Transferase</keyword>
<dbReference type="GO" id="GO:0008168">
    <property type="term" value="F:methyltransferase activity"/>
    <property type="evidence" value="ECO:0007669"/>
    <property type="project" value="UniProtKB-KW"/>
</dbReference>
<evidence type="ECO:0000259" key="1">
    <source>
        <dbReference type="Pfam" id="PF06983"/>
    </source>
</evidence>
<accession>A0A0B1ZY48</accession>
<reference evidence="2 3" key="1">
    <citation type="submission" date="2014-11" db="EMBL/GenBank/DDBJ databases">
        <title>Genome sequence of Microbacterium mangrovi MUSC 115(T).</title>
        <authorList>
            <person name="Lee L.-H."/>
        </authorList>
    </citation>
    <scope>NUCLEOTIDE SEQUENCE [LARGE SCALE GENOMIC DNA]</scope>
    <source>
        <strain evidence="2 3">MUSC 115</strain>
    </source>
</reference>
<dbReference type="InterPro" id="IPR029068">
    <property type="entry name" value="Glyas_Bleomycin-R_OHBP_Dase"/>
</dbReference>
<dbReference type="EMBL" id="JTDK01000020">
    <property type="protein sequence ID" value="KHK95686.1"/>
    <property type="molecule type" value="Genomic_DNA"/>
</dbReference>
<dbReference type="Proteomes" id="UP000031030">
    <property type="component" value="Unassembled WGS sequence"/>
</dbReference>
<dbReference type="AlphaFoldDB" id="A0A0B1ZY48"/>
<dbReference type="OrthoDB" id="9795306at2"/>
<proteinExistence type="predicted"/>
<organism evidence="2 3">
    <name type="scientific">Microbacterium mangrovi</name>
    <dbReference type="NCBI Taxonomy" id="1348253"/>
    <lineage>
        <taxon>Bacteria</taxon>
        <taxon>Bacillati</taxon>
        <taxon>Actinomycetota</taxon>
        <taxon>Actinomycetes</taxon>
        <taxon>Micrococcales</taxon>
        <taxon>Microbacteriaceae</taxon>
        <taxon>Microbacterium</taxon>
    </lineage>
</organism>
<keyword evidence="3" id="KW-1185">Reference proteome</keyword>
<dbReference type="CDD" id="cd06588">
    <property type="entry name" value="PhnB_like"/>
    <property type="match status" value="1"/>
</dbReference>
<comment type="caution">
    <text evidence="2">The sequence shown here is derived from an EMBL/GenBank/DDBJ whole genome shotgun (WGS) entry which is preliminary data.</text>
</comment>
<dbReference type="GO" id="GO:0032259">
    <property type="term" value="P:methylation"/>
    <property type="evidence" value="ECO:0007669"/>
    <property type="project" value="UniProtKB-KW"/>
</dbReference>
<dbReference type="InterPro" id="IPR028973">
    <property type="entry name" value="PhnB-like"/>
</dbReference>
<gene>
    <name evidence="2" type="ORF">LK09_18390</name>
</gene>
<evidence type="ECO:0000313" key="2">
    <source>
        <dbReference type="EMBL" id="KHK95686.1"/>
    </source>
</evidence>
<dbReference type="PANTHER" id="PTHR33990">
    <property type="entry name" value="PROTEIN YJDN-RELATED"/>
    <property type="match status" value="1"/>
</dbReference>
<dbReference type="Gene3D" id="3.10.180.10">
    <property type="entry name" value="2,3-Dihydroxybiphenyl 1,2-Dioxygenase, domain 1"/>
    <property type="match status" value="1"/>
</dbReference>
<dbReference type="Pfam" id="PF06983">
    <property type="entry name" value="3-dmu-9_3-mt"/>
    <property type="match status" value="1"/>
</dbReference>
<dbReference type="STRING" id="1348253.LK09_18390"/>
<name>A0A0B1ZY48_9MICO</name>